<dbReference type="Proteomes" id="UP001354073">
    <property type="component" value="Unassembled WGS sequence"/>
</dbReference>
<evidence type="ECO:0000313" key="2">
    <source>
        <dbReference type="Proteomes" id="UP001354073"/>
    </source>
</evidence>
<evidence type="ECO:0000313" key="1">
    <source>
        <dbReference type="EMBL" id="MGI1898526.1"/>
    </source>
</evidence>
<organism evidence="1 2">
    <name type="scientific">Vibrio campbellii</name>
    <dbReference type="NCBI Taxonomy" id="680"/>
    <lineage>
        <taxon>Bacteria</taxon>
        <taxon>Pseudomonadati</taxon>
        <taxon>Pseudomonadota</taxon>
        <taxon>Gammaproteobacteria</taxon>
        <taxon>Vibrionales</taxon>
        <taxon>Vibrionaceae</taxon>
        <taxon>Vibrio</taxon>
    </lineage>
</organism>
<gene>
    <name evidence="1" type="ORF">REH74_013445</name>
</gene>
<comment type="caution">
    <text evidence="1">The sequence shown here is derived from an EMBL/GenBank/DDBJ whole genome shotgun (WGS) entry which is preliminary data.</text>
</comment>
<name>A0ACC7RAA4_9VIBR</name>
<sequence length="122" mass="13568">MKHRLKIFLLGLGTISLTACSANAGLQTNQTSEHQAMMVEAYRTSESQISFITESNGCSENKDFSLKIEQSSQTEALITIVRDKADHCKRMPFAKTFTLPLDEELQGKKLSITNPKSKSLTK</sequence>
<reference evidence="1" key="1">
    <citation type="submission" date="2024-11" db="EMBL/GenBank/DDBJ databases">
        <title>Identification of new Vibrio campbellii strains harboring the pVA1 plasmid isolated from Penaeus vannamei postlarvae affected by outbreaks of acute hepatopancreatic necrosis disease (AHPND) in Mexico.</title>
        <authorList>
            <person name="Gomez-Gil B."/>
            <person name="Enciso-Ibarra J."/>
        </authorList>
    </citation>
    <scope>NUCLEOTIDE SEQUENCE</scope>
    <source>
        <strain evidence="1">M270204</strain>
    </source>
</reference>
<proteinExistence type="predicted"/>
<dbReference type="EMBL" id="JAVHXJ020000059">
    <property type="protein sequence ID" value="MGI1898526.1"/>
    <property type="molecule type" value="Genomic_DNA"/>
</dbReference>
<accession>A0ACC7RAA4</accession>
<protein>
    <submittedName>
        <fullName evidence="1">Uncharacterized protein</fullName>
    </submittedName>
</protein>